<reference evidence="1 3" key="1">
    <citation type="submission" date="2014-04" db="EMBL/GenBank/DDBJ databases">
        <authorList>
            <consortium name="DOE Joint Genome Institute"/>
            <person name="Kuo A."/>
            <person name="Girlanda M."/>
            <person name="Perotto S."/>
            <person name="Kohler A."/>
            <person name="Nagy L.G."/>
            <person name="Floudas D."/>
            <person name="Copeland A."/>
            <person name="Barry K.W."/>
            <person name="Cichocki N."/>
            <person name="Veneault-Fourrey C."/>
            <person name="LaButti K."/>
            <person name="Lindquist E.A."/>
            <person name="Lipzen A."/>
            <person name="Lundell T."/>
            <person name="Morin E."/>
            <person name="Murat C."/>
            <person name="Sun H."/>
            <person name="Tunlid A."/>
            <person name="Henrissat B."/>
            <person name="Grigoriev I.V."/>
            <person name="Hibbett D.S."/>
            <person name="Martin F."/>
            <person name="Nordberg H.P."/>
            <person name="Cantor M.N."/>
            <person name="Hua S.X."/>
        </authorList>
    </citation>
    <scope>NUCLEOTIDE SEQUENCE [LARGE SCALE GENOMIC DNA]</scope>
    <source>
        <strain evidence="1 3">MUT 4182</strain>
    </source>
</reference>
<dbReference type="EMBL" id="KN823623">
    <property type="protein sequence ID" value="KIO16240.1"/>
    <property type="molecule type" value="Genomic_DNA"/>
</dbReference>
<reference evidence="1" key="3">
    <citation type="submission" date="2015-02" db="EMBL/GenBank/DDBJ databases">
        <title>Evolutionary Origins and Diversification of the Mycorrhizal Mutualists.</title>
        <authorList>
            <consortium name="DOE Joint Genome Institute"/>
            <consortium name="Mycorrhizal Genomics Consortium"/>
            <person name="Kohler A."/>
            <person name="Kuo A."/>
            <person name="Nagy L.G."/>
            <person name="Floudas D."/>
            <person name="Copeland A."/>
            <person name="Barry K.W."/>
            <person name="Cichocki N."/>
            <person name="Veneault-Fourrey C."/>
            <person name="LaButti K."/>
            <person name="Lindquist E.A."/>
            <person name="Lipzen A."/>
            <person name="Lundell T."/>
            <person name="Morin E."/>
            <person name="Murat C."/>
            <person name="Riley R."/>
            <person name="Ohm R."/>
            <person name="Sun H."/>
            <person name="Tunlid A."/>
            <person name="Henrissat B."/>
            <person name="Grigoriev I.V."/>
            <person name="Hibbett D.S."/>
            <person name="Martin F."/>
        </authorList>
    </citation>
    <scope>NUCLEOTIDE SEQUENCE</scope>
    <source>
        <strain evidence="1 3">MUT 4182</strain>
    </source>
</reference>
<name>A0A0C3PP47_9AGAM</name>
<keyword evidence="3" id="KW-1185">Reference proteome</keyword>
<evidence type="ECO:0000313" key="2">
    <source>
        <dbReference type="EMBL" id="KIO32682.1"/>
    </source>
</evidence>
<organism evidence="1 3">
    <name type="scientific">Tulasnella calospora MUT 4182</name>
    <dbReference type="NCBI Taxonomy" id="1051891"/>
    <lineage>
        <taxon>Eukaryota</taxon>
        <taxon>Fungi</taxon>
        <taxon>Dikarya</taxon>
        <taxon>Basidiomycota</taxon>
        <taxon>Agaricomycotina</taxon>
        <taxon>Agaricomycetes</taxon>
        <taxon>Cantharellales</taxon>
        <taxon>Tulasnellaceae</taxon>
        <taxon>Tulasnella</taxon>
    </lineage>
</organism>
<dbReference type="EMBL" id="KN822953">
    <property type="protein sequence ID" value="KIO32682.1"/>
    <property type="molecule type" value="Genomic_DNA"/>
</dbReference>
<evidence type="ECO:0000313" key="1">
    <source>
        <dbReference type="EMBL" id="KIO16240.1"/>
    </source>
</evidence>
<proteinExistence type="predicted"/>
<protein>
    <submittedName>
        <fullName evidence="1">Uncharacterized protein</fullName>
    </submittedName>
</protein>
<dbReference type="AlphaFoldDB" id="A0A0C3PP47"/>
<dbReference type="OrthoDB" id="5392716at2759"/>
<sequence>MHFSDHYADWIWVPLVQKEVKDYVDQFNDHQVRFQPEKVGPSGCSMNYAFENPAEFNGTNNYVPIDPLIIEDLMEGHDGAETCKFFPDWVGEVAGQVYEVGKPTISMNKAWAVFAMMVASFEAAVNETLEGRPPI</sequence>
<accession>A0A0C3PP47</accession>
<gene>
    <name evidence="2" type="ORF">M407DRAFT_18441</name>
    <name evidence="1" type="ORF">M407DRAFT_34110</name>
</gene>
<reference evidence="3" key="2">
    <citation type="submission" date="2015-01" db="EMBL/GenBank/DDBJ databases">
        <title>Evolutionary Origins and Diversification of the Mycorrhizal Mutualists.</title>
        <authorList>
            <consortium name="DOE Joint Genome Institute"/>
            <consortium name="Mycorrhizal Genomics Consortium"/>
            <person name="Kohler A."/>
            <person name="Kuo A."/>
            <person name="Nagy L.G."/>
            <person name="Floudas D."/>
            <person name="Copeland A."/>
            <person name="Barry K.W."/>
            <person name="Cichocki N."/>
            <person name="Veneault-Fourrey C."/>
            <person name="LaButti K."/>
            <person name="Lindquist E.A."/>
            <person name="Lipzen A."/>
            <person name="Lundell T."/>
            <person name="Morin E."/>
            <person name="Murat C."/>
            <person name="Riley R."/>
            <person name="Ohm R."/>
            <person name="Sun H."/>
            <person name="Tunlid A."/>
            <person name="Henrissat B."/>
            <person name="Grigoriev I.V."/>
            <person name="Hibbett D.S."/>
            <person name="Martin F."/>
        </authorList>
    </citation>
    <scope>NUCLEOTIDE SEQUENCE [LARGE SCALE GENOMIC DNA]</scope>
    <source>
        <strain evidence="3">MUT 4182</strain>
    </source>
</reference>
<dbReference type="Proteomes" id="UP000054248">
    <property type="component" value="Unassembled WGS sequence"/>
</dbReference>
<evidence type="ECO:0000313" key="3">
    <source>
        <dbReference type="Proteomes" id="UP000054248"/>
    </source>
</evidence>
<dbReference type="HOGENOM" id="CLU_1887270_0_0_1"/>